<proteinExistence type="predicted"/>
<organism evidence="2 3">
    <name type="scientific">Enterospora canceri</name>
    <dbReference type="NCBI Taxonomy" id="1081671"/>
    <lineage>
        <taxon>Eukaryota</taxon>
        <taxon>Fungi</taxon>
        <taxon>Fungi incertae sedis</taxon>
        <taxon>Microsporidia</taxon>
        <taxon>Enterocytozoonidae</taxon>
        <taxon>Enterospora</taxon>
    </lineage>
</organism>
<dbReference type="AlphaFoldDB" id="A0A1Y1S7M0"/>
<protein>
    <submittedName>
        <fullName evidence="2">Uncharacterized protein</fullName>
    </submittedName>
</protein>
<dbReference type="EMBL" id="LWDP01000030">
    <property type="protein sequence ID" value="ORD94178.1"/>
    <property type="molecule type" value="Genomic_DNA"/>
</dbReference>
<gene>
    <name evidence="2" type="ORF">ECANGB1_1064</name>
</gene>
<feature type="coiled-coil region" evidence="1">
    <location>
        <begin position="157"/>
        <end position="191"/>
    </location>
</feature>
<evidence type="ECO:0000313" key="2">
    <source>
        <dbReference type="EMBL" id="ORD94178.1"/>
    </source>
</evidence>
<keyword evidence="3" id="KW-1185">Reference proteome</keyword>
<comment type="caution">
    <text evidence="2">The sequence shown here is derived from an EMBL/GenBank/DDBJ whole genome shotgun (WGS) entry which is preliminary data.</text>
</comment>
<dbReference type="VEuPathDB" id="MicrosporidiaDB:ECANGB1_1064"/>
<reference evidence="2 3" key="1">
    <citation type="journal article" date="2017" name="Environ. Microbiol.">
        <title>Decay of the glycolytic pathway and adaptation to intranuclear parasitism within Enterocytozoonidae microsporidia.</title>
        <authorList>
            <person name="Wiredu Boakye D."/>
            <person name="Jaroenlak P."/>
            <person name="Prachumwat A."/>
            <person name="Williams T.A."/>
            <person name="Bateman K.S."/>
            <person name="Itsathitphaisarn O."/>
            <person name="Sritunyalucksana K."/>
            <person name="Paszkiewicz K.H."/>
            <person name="Moore K.A."/>
            <person name="Stentiford G.D."/>
            <person name="Williams B.A."/>
        </authorList>
    </citation>
    <scope>NUCLEOTIDE SEQUENCE [LARGE SCALE GENOMIC DNA]</scope>
    <source>
        <strain evidence="2 3">GB1</strain>
    </source>
</reference>
<evidence type="ECO:0000313" key="3">
    <source>
        <dbReference type="Proteomes" id="UP000192639"/>
    </source>
</evidence>
<dbReference type="Proteomes" id="UP000192639">
    <property type="component" value="Unassembled WGS sequence"/>
</dbReference>
<accession>A0A1Y1S7M0</accession>
<keyword evidence="1" id="KW-0175">Coiled coil</keyword>
<evidence type="ECO:0000256" key="1">
    <source>
        <dbReference type="SAM" id="Coils"/>
    </source>
</evidence>
<sequence length="263" mass="29248">MEFLFFNTLGLISASQPSTAVLRAEFAEKQAKLNNLKQQIDQLKNSIGPEYMELIPIKKKLDDIDNEISKLTPIEQGLGTTKQNLAAKQAALATKTQKLATSQIELTTINNKIITLSATRGQLDAEIIDTNNDISAALAVIDYDSRVFNNVIHNQQIKEKSDAIANLTADKTSLETELKNIASKIEAKKTEEATDQKTFDDATTTLNVTKKAIQDKTAEKNTLAALIDGQDDSFTHDGKTKAEIDWNRRKQQMRLHLLQPRPN</sequence>
<name>A0A1Y1S7M0_9MICR</name>
<feature type="coiled-coil region" evidence="1">
    <location>
        <begin position="19"/>
        <end position="46"/>
    </location>
</feature>